<name>A0A934R9E7_9BACT</name>
<dbReference type="Proteomes" id="UP000658278">
    <property type="component" value="Unassembled WGS sequence"/>
</dbReference>
<dbReference type="RefSeq" id="WP_200279328.1">
    <property type="nucleotide sequence ID" value="NZ_JAENII010000008.1"/>
</dbReference>
<sequence>MQSRVSDVGWVKAAYEVIKSRVDPVAKKVEEEPDWLVSRLMMNWETHYMLPVTRESKWIGGEGRAPVPTPRFAGARDWKSIYVVPRKIEDWKPYNSWGDDVWLWNTEEDEGEWVHPSQTGRLIESVNFHIMTIAAEAAFLHWVTGEERYAKVALPVLWTYMEGFQYVLPPRIEDPESGSGRIIGTTSFEVIHEDILILISQCYDFIHSYLVESGKDPLVIQKGIKRMADRVVEGGLNEGNWNLFQAKIIAHGGLVLEPDEYYSDGRGREYYVGEVLHADRPGQLGLMQVVEQGYDRKTAIWPEAPGYGFETTASILGVANLLALEPGGRELLDHPQLERALLVQAELVHPNGLSIGLGDSTNIRINMNALEMLISAARKLGKREQEARLTSLLLNEIKTGRYDRSKQATLHAVTSYVGDLLDVAPLSKEPLRTFMAEPLNALMMHLDGSAPEHDLSAAMFGTAGGHAHANGLAIELYGAGQILAPDPGRGSSYWQRDQRHYYSRMAAHNTVIPNGHALYPPEGPGQLAMTLEAVEPESEKTGLTEHIGFAQARFRHLRPAADQRRTLGVVRIDGETGFYFDVFRSRVLDADQERCHDYLYHGQAQEVTVVDRKGDSLGFEPCELLGEQHGDLSGYDYFRAESSTEFDGDFRAIFPLRLPDGKSPTMAMWMLGEKDRRIFSMEAPQNRAIRKNLPRGLDKMPMPTVLVRQSGEAWSRPFVALYEPYFEERGAWIRSVRRCGTDGGHAAVLVSGEDAKVFLVESATPGKAFEIEGVTFEGTLGVVLIKKGQVEEVYLGHGKLLEMPGLKVSANGPQPVTAVLIRDQNGAWRCRSSGEVTWNAENALVHPAAFR</sequence>
<dbReference type="AlphaFoldDB" id="A0A934R9E7"/>
<comment type="subcellular location">
    <subcellularLocation>
        <location evidence="1">Cell envelope</location>
    </subcellularLocation>
</comment>
<keyword evidence="6" id="KW-1185">Reference proteome</keyword>
<dbReference type="EMBL" id="JAENII010000008">
    <property type="protein sequence ID" value="MBK1827624.1"/>
    <property type="molecule type" value="Genomic_DNA"/>
</dbReference>
<evidence type="ECO:0000256" key="1">
    <source>
        <dbReference type="ARBA" id="ARBA00004196"/>
    </source>
</evidence>
<dbReference type="Gene3D" id="2.70.98.70">
    <property type="match status" value="1"/>
</dbReference>
<organism evidence="5 6">
    <name type="scientific">Haloferula rosea</name>
    <dbReference type="NCBI Taxonomy" id="490093"/>
    <lineage>
        <taxon>Bacteria</taxon>
        <taxon>Pseudomonadati</taxon>
        <taxon>Verrucomicrobiota</taxon>
        <taxon>Verrucomicrobiia</taxon>
        <taxon>Verrucomicrobiales</taxon>
        <taxon>Verrucomicrobiaceae</taxon>
        <taxon>Haloferula</taxon>
    </lineage>
</organism>
<evidence type="ECO:0000259" key="4">
    <source>
        <dbReference type="Pfam" id="PF26377"/>
    </source>
</evidence>
<protein>
    <submittedName>
        <fullName evidence="5">Heparinase II/III family protein</fullName>
    </submittedName>
</protein>
<feature type="domain" description="Endo-acting ulvan lyase C-terminal" evidence="3">
    <location>
        <begin position="770"/>
        <end position="814"/>
    </location>
</feature>
<feature type="domain" description="Heparinase II/III-like C-terminal" evidence="2">
    <location>
        <begin position="455"/>
        <end position="559"/>
    </location>
</feature>
<dbReference type="InterPro" id="IPR012480">
    <property type="entry name" value="Hepar_II_III_C"/>
</dbReference>
<dbReference type="SUPFAM" id="SSF48230">
    <property type="entry name" value="Chondroitin AC/alginate lyase"/>
    <property type="match status" value="1"/>
</dbReference>
<dbReference type="InterPro" id="IPR008929">
    <property type="entry name" value="Chondroitin_lyas"/>
</dbReference>
<evidence type="ECO:0000313" key="6">
    <source>
        <dbReference type="Proteomes" id="UP000658278"/>
    </source>
</evidence>
<dbReference type="Gene3D" id="1.50.10.100">
    <property type="entry name" value="Chondroitin AC/alginate lyase"/>
    <property type="match status" value="1"/>
</dbReference>
<reference evidence="5" key="1">
    <citation type="submission" date="2021-01" db="EMBL/GenBank/DDBJ databases">
        <title>Modified the classification status of verrucomicrobia.</title>
        <authorList>
            <person name="Feng X."/>
        </authorList>
    </citation>
    <scope>NUCLEOTIDE SEQUENCE</scope>
    <source>
        <strain evidence="5">KCTC 22201</strain>
    </source>
</reference>
<dbReference type="InterPro" id="IPR058849">
    <property type="entry name" value="Ulvan_lyase_2nd"/>
</dbReference>
<proteinExistence type="predicted"/>
<evidence type="ECO:0000259" key="2">
    <source>
        <dbReference type="Pfam" id="PF07940"/>
    </source>
</evidence>
<dbReference type="GO" id="GO:0016829">
    <property type="term" value="F:lyase activity"/>
    <property type="evidence" value="ECO:0007669"/>
    <property type="project" value="InterPro"/>
</dbReference>
<dbReference type="GO" id="GO:0030313">
    <property type="term" value="C:cell envelope"/>
    <property type="evidence" value="ECO:0007669"/>
    <property type="project" value="UniProtKB-SubCell"/>
</dbReference>
<dbReference type="Pfam" id="PF26374">
    <property type="entry name" value="Ulvan_lyaseC"/>
    <property type="match status" value="1"/>
</dbReference>
<dbReference type="InterPro" id="IPR058848">
    <property type="entry name" value="Ulvan_lyase_C"/>
</dbReference>
<dbReference type="Pfam" id="PF07940">
    <property type="entry name" value="Hepar_II_III_C"/>
    <property type="match status" value="1"/>
</dbReference>
<feature type="domain" description="Endo-acting ulvan lyase 2nd" evidence="4">
    <location>
        <begin position="299"/>
        <end position="410"/>
    </location>
</feature>
<gene>
    <name evidence="5" type="ORF">JIN81_11385</name>
</gene>
<comment type="caution">
    <text evidence="5">The sequence shown here is derived from an EMBL/GenBank/DDBJ whole genome shotgun (WGS) entry which is preliminary data.</text>
</comment>
<accession>A0A934R9E7</accession>
<evidence type="ECO:0000313" key="5">
    <source>
        <dbReference type="EMBL" id="MBK1827624.1"/>
    </source>
</evidence>
<dbReference type="Pfam" id="PF26377">
    <property type="entry name" value="Ulvan_lyase_2nd"/>
    <property type="match status" value="1"/>
</dbReference>
<evidence type="ECO:0000259" key="3">
    <source>
        <dbReference type="Pfam" id="PF26374"/>
    </source>
</evidence>